<keyword evidence="7 9" id="KW-0326">Glycosidase</keyword>
<evidence type="ECO:0000256" key="3">
    <source>
        <dbReference type="ARBA" id="ARBA00012733"/>
    </source>
</evidence>
<evidence type="ECO:0000256" key="6">
    <source>
        <dbReference type="ARBA" id="ARBA00022801"/>
    </source>
</evidence>
<protein>
    <recommendedName>
        <fullName evidence="3">exo-alpha-sialidase</fullName>
        <ecNumber evidence="3">3.2.1.18</ecNumber>
    </recommendedName>
</protein>
<dbReference type="Pfam" id="PF13088">
    <property type="entry name" value="BNR_2"/>
    <property type="match status" value="1"/>
</dbReference>
<gene>
    <name evidence="9" type="ORF">OL233_07925</name>
</gene>
<dbReference type="PANTHER" id="PTHR10628:SF30">
    <property type="entry name" value="EXO-ALPHA-SIALIDASE"/>
    <property type="match status" value="1"/>
</dbReference>
<evidence type="ECO:0000256" key="1">
    <source>
        <dbReference type="ARBA" id="ARBA00000427"/>
    </source>
</evidence>
<dbReference type="SUPFAM" id="SSF49899">
    <property type="entry name" value="Concanavalin A-like lectins/glucanases"/>
    <property type="match status" value="1"/>
</dbReference>
<dbReference type="EC" id="3.2.1.18" evidence="3"/>
<keyword evidence="10" id="KW-1185">Reference proteome</keyword>
<dbReference type="Pfam" id="PF02368">
    <property type="entry name" value="Big_2"/>
    <property type="match status" value="1"/>
</dbReference>
<dbReference type="InterPro" id="IPR023364">
    <property type="entry name" value="Trans_sialidase_dom3"/>
</dbReference>
<comment type="similarity">
    <text evidence="2">Belongs to the glycosyl hydrolase 33 family.</text>
</comment>
<dbReference type="SUPFAM" id="SSF50939">
    <property type="entry name" value="Sialidases"/>
    <property type="match status" value="1"/>
</dbReference>
<dbReference type="RefSeq" id="WP_275471798.1">
    <property type="nucleotide sequence ID" value="NZ_JAPDSH010000005.1"/>
</dbReference>
<keyword evidence="6 9" id="KW-0378">Hydrolase</keyword>
<dbReference type="Gene3D" id="2.120.10.10">
    <property type="match status" value="1"/>
</dbReference>
<keyword evidence="5" id="KW-0677">Repeat</keyword>
<keyword evidence="4" id="KW-0732">Signal</keyword>
<dbReference type="InterPro" id="IPR011040">
    <property type="entry name" value="Sialidase"/>
</dbReference>
<dbReference type="Pfam" id="PF02973">
    <property type="entry name" value="Sialidase"/>
    <property type="match status" value="1"/>
</dbReference>
<evidence type="ECO:0000313" key="9">
    <source>
        <dbReference type="EMBL" id="MDF0480220.1"/>
    </source>
</evidence>
<comment type="catalytic activity">
    <reaction evidence="1">
        <text>Hydrolysis of alpha-(2-&gt;3)-, alpha-(2-&gt;6)-, alpha-(2-&gt;8)- glycosidic linkages of terminal sialic acid residues in oligosaccharides, glycoproteins, glycolipids, colominic acid and synthetic substrates.</text>
        <dbReference type="EC" id="3.2.1.18"/>
    </reaction>
</comment>
<sequence length="909" mass="99740">MASHKKKALVTQGFVTLVSMTLVGGAVSPLVVLADDERVSLTSHSLRTNGTISSNEKLEVKNDTILAITEKTPVKQPISYPELVEKTRSLNDITIKVQFVQEVSGIGSIISFSNSQAGNEHFHLYANGSSIGYELRGLKESADISASASGIRSTGLNTVALTADSQSKTFKLFANGKLVSTRELTNETYRMIKDMATGVDSVTVGATPRIGNNYPFTGTLLDLEVVGQALGEEELLAYTSKTVGQGEDEFDFPHIFEATGSDFYRIPALYTLNDGTVMGAIDARFGGAADSPNNLDTAINFLDPKTEEWGKATLPLHFEDYTDEPGYAKPSASFIDPVIVQDEQDKIYMAVDAFPSGFGYPNAATGSGMKTVKGEKVLGLAKKGKDVRKWANFEYYVKDGIVYDNEDKETEYSVDEEFHLSKNGVLLYVDQKRPDGSLSGKKVPMSIFYADAEFKVYGTSYFFLVSSEDGGKTWSKPENLNYLKREQDRFWGTGPGRGHLVKVGKYAGRIIMPTYDSQDGERVSTIYSDDHGETWKRGNRTTMSKINSPGKSSESQLIELPDGTLRLYARGSTGFIGYGDSFDGGETFEPLKEDKGLAYCGNVMISVINYEGLIDGKKALIASAPEGGGRNNGIIRIGLINEPSKDGEEYTVDWKYKYAVNKGGFVYSCLTQLPNGKIALLWENDPNTKPAIYTEYTIDELKKGKSDISEFKVLNDKEIEAGSEIEVSLILKKKMVPELSDFESSHLELRALNSESNRSKLEFSSFDEVSNRLIFKGQTPQSFTDYTGSIRLSENAKLFTYNGLFVPNEMDSLTVAITGKEVVETIDVEAVKLNVGALTTLKKGKDLSLKVDISPKNATNQKIDWEVEKEEIIKVSEEGLVTGLKAGTTKLTARSHNGKEASVVIRVTR</sequence>
<dbReference type="Gene3D" id="2.60.40.1080">
    <property type="match status" value="1"/>
</dbReference>
<dbReference type="InterPro" id="IPR013320">
    <property type="entry name" value="ConA-like_dom_sf"/>
</dbReference>
<dbReference type="Gene3D" id="2.60.120.200">
    <property type="match status" value="1"/>
</dbReference>
<reference evidence="9" key="1">
    <citation type="submission" date="2022-10" db="EMBL/GenBank/DDBJ databases">
        <title>Vagococcus sp. isolated from poultry meat.</title>
        <authorList>
            <person name="Johansson P."/>
            <person name="Bjorkroth J."/>
        </authorList>
    </citation>
    <scope>NUCLEOTIDE SEQUENCE</scope>
    <source>
        <strain evidence="9">PNs007</strain>
    </source>
</reference>
<dbReference type="InterPro" id="IPR036278">
    <property type="entry name" value="Sialidase_sf"/>
</dbReference>
<name>A0ABT5X2L6_9ENTE</name>
<feature type="domain" description="BIG2" evidence="8">
    <location>
        <begin position="827"/>
        <end position="905"/>
    </location>
</feature>
<comment type="caution">
    <text evidence="9">The sequence shown here is derived from an EMBL/GenBank/DDBJ whole genome shotgun (WGS) entry which is preliminary data.</text>
</comment>
<dbReference type="SUPFAM" id="SSF49373">
    <property type="entry name" value="Invasin/intimin cell-adhesion fragments"/>
    <property type="match status" value="1"/>
</dbReference>
<evidence type="ECO:0000256" key="7">
    <source>
        <dbReference type="ARBA" id="ARBA00023295"/>
    </source>
</evidence>
<dbReference type="Proteomes" id="UP001147148">
    <property type="component" value="Unassembled WGS sequence"/>
</dbReference>
<organism evidence="9 10">
    <name type="scientific">Vagococcus proximus</name>
    <dbReference type="NCBI Taxonomy" id="2991417"/>
    <lineage>
        <taxon>Bacteria</taxon>
        <taxon>Bacillati</taxon>
        <taxon>Bacillota</taxon>
        <taxon>Bacilli</taxon>
        <taxon>Lactobacillales</taxon>
        <taxon>Enterococcaceae</taxon>
        <taxon>Vagococcus</taxon>
    </lineage>
</organism>
<dbReference type="SMART" id="SM00635">
    <property type="entry name" value="BID_2"/>
    <property type="match status" value="1"/>
</dbReference>
<dbReference type="PANTHER" id="PTHR10628">
    <property type="entry name" value="SIALIDASE"/>
    <property type="match status" value="1"/>
</dbReference>
<dbReference type="InterPro" id="IPR004124">
    <property type="entry name" value="Glyco_hydro_33_N"/>
</dbReference>
<evidence type="ECO:0000259" key="8">
    <source>
        <dbReference type="SMART" id="SM00635"/>
    </source>
</evidence>
<accession>A0ABT5X2L6</accession>
<evidence type="ECO:0000256" key="5">
    <source>
        <dbReference type="ARBA" id="ARBA00022737"/>
    </source>
</evidence>
<dbReference type="CDD" id="cd15482">
    <property type="entry name" value="Sialidase_non-viral"/>
    <property type="match status" value="1"/>
</dbReference>
<dbReference type="InterPro" id="IPR026856">
    <property type="entry name" value="Sialidase_fam"/>
</dbReference>
<proteinExistence type="inferred from homology"/>
<dbReference type="Gene3D" id="2.40.220.10">
    <property type="entry name" value="Intramolecular Trans-sialidase, Domain 3"/>
    <property type="match status" value="1"/>
</dbReference>
<dbReference type="InterPro" id="IPR003343">
    <property type="entry name" value="Big_2"/>
</dbReference>
<evidence type="ECO:0000313" key="10">
    <source>
        <dbReference type="Proteomes" id="UP001147148"/>
    </source>
</evidence>
<evidence type="ECO:0000256" key="4">
    <source>
        <dbReference type="ARBA" id="ARBA00022729"/>
    </source>
</evidence>
<dbReference type="EMBL" id="JAPDSH010000005">
    <property type="protein sequence ID" value="MDF0480220.1"/>
    <property type="molecule type" value="Genomic_DNA"/>
</dbReference>
<dbReference type="InterPro" id="IPR008964">
    <property type="entry name" value="Invasin/intimin_cell_adhesion"/>
</dbReference>
<evidence type="ECO:0000256" key="2">
    <source>
        <dbReference type="ARBA" id="ARBA00009348"/>
    </source>
</evidence>
<dbReference type="GO" id="GO:0004308">
    <property type="term" value="F:exo-alpha-sialidase activity"/>
    <property type="evidence" value="ECO:0007669"/>
    <property type="project" value="UniProtKB-EC"/>
</dbReference>